<name>A0A930PJ45_9MICC</name>
<evidence type="ECO:0000313" key="2">
    <source>
        <dbReference type="Proteomes" id="UP000769484"/>
    </source>
</evidence>
<sequence>MYARNYYTAGNRKFQFTEADKPVLRTTCELYESGIDFSLLAENMFKVIGIDNLFIKRGDDLRVYTKETVSIDEVRFVLRGIKYQ</sequence>
<proteinExistence type="predicted"/>
<evidence type="ECO:0000313" key="1">
    <source>
        <dbReference type="EMBL" id="MBF1649683.1"/>
    </source>
</evidence>
<gene>
    <name evidence="1" type="ORF">HXO56_06275</name>
</gene>
<dbReference type="Proteomes" id="UP000769484">
    <property type="component" value="Unassembled WGS sequence"/>
</dbReference>
<protein>
    <submittedName>
        <fullName evidence="1">Uncharacterized protein</fullName>
    </submittedName>
</protein>
<reference evidence="1" key="1">
    <citation type="submission" date="2020-04" db="EMBL/GenBank/DDBJ databases">
        <title>Deep metagenomics examines the oral microbiome during advanced dental caries in children, revealing novel taxa and co-occurrences with host molecules.</title>
        <authorList>
            <person name="Baker J.L."/>
            <person name="Morton J.T."/>
            <person name="Dinis M."/>
            <person name="Alvarez R."/>
            <person name="Tran N.C."/>
            <person name="Knight R."/>
            <person name="Edlund A."/>
        </authorList>
    </citation>
    <scope>NUCLEOTIDE SEQUENCE</scope>
    <source>
        <strain evidence="1">JCVI_47_bin.4</strain>
    </source>
</reference>
<comment type="caution">
    <text evidence="1">The sequence shown here is derived from an EMBL/GenBank/DDBJ whole genome shotgun (WGS) entry which is preliminary data.</text>
</comment>
<accession>A0A930PJ45</accession>
<dbReference type="AlphaFoldDB" id="A0A930PJ45"/>
<organism evidence="1 2">
    <name type="scientific">Rothia dentocariosa</name>
    <dbReference type="NCBI Taxonomy" id="2047"/>
    <lineage>
        <taxon>Bacteria</taxon>
        <taxon>Bacillati</taxon>
        <taxon>Actinomycetota</taxon>
        <taxon>Actinomycetes</taxon>
        <taxon>Micrococcales</taxon>
        <taxon>Micrococcaceae</taxon>
        <taxon>Rothia</taxon>
    </lineage>
</organism>
<dbReference type="EMBL" id="JABZXJ010000021">
    <property type="protein sequence ID" value="MBF1649683.1"/>
    <property type="molecule type" value="Genomic_DNA"/>
</dbReference>